<keyword evidence="2" id="KW-0812">Transmembrane</keyword>
<feature type="transmembrane region" description="Helical" evidence="2">
    <location>
        <begin position="85"/>
        <end position="105"/>
    </location>
</feature>
<evidence type="ECO:0000256" key="1">
    <source>
        <dbReference type="SAM" id="MobiDB-lite"/>
    </source>
</evidence>
<gene>
    <name evidence="3" type="ORF">C8N42_105184</name>
</gene>
<dbReference type="EMBL" id="QAOH01000005">
    <property type="protein sequence ID" value="PTQ73483.1"/>
    <property type="molecule type" value="Genomic_DNA"/>
</dbReference>
<dbReference type="OrthoDB" id="9812349at2"/>
<dbReference type="AlphaFoldDB" id="A0A2T5HPI8"/>
<evidence type="ECO:0000256" key="2">
    <source>
        <dbReference type="SAM" id="Phobius"/>
    </source>
</evidence>
<dbReference type="GO" id="GO:0005886">
    <property type="term" value="C:plasma membrane"/>
    <property type="evidence" value="ECO:0007669"/>
    <property type="project" value="TreeGrafter"/>
</dbReference>
<feature type="transmembrane region" description="Helical" evidence="2">
    <location>
        <begin position="26"/>
        <end position="47"/>
    </location>
</feature>
<feature type="transmembrane region" description="Helical" evidence="2">
    <location>
        <begin position="53"/>
        <end position="73"/>
    </location>
</feature>
<feature type="region of interest" description="Disordered" evidence="1">
    <location>
        <begin position="116"/>
        <end position="140"/>
    </location>
</feature>
<comment type="caution">
    <text evidence="3">The sequence shown here is derived from an EMBL/GenBank/DDBJ whole genome shotgun (WGS) entry which is preliminary data.</text>
</comment>
<name>A0A2T5HPI8_9RHOB</name>
<sequence length="140" mass="15725">MTFIDAITTCFQKYVTFSGRARRAEYWWWSLFIILGSMIFGGVDTVFFGVPEITGPTAGIFSLVTFLPGLSVWIRRLHDVDRSGWWVLLILIPVIGWLVLLYWAVTRGTTGANRFGPDPITGEGTPLSYENSAIPPVTRH</sequence>
<dbReference type="Pfam" id="PF05656">
    <property type="entry name" value="DUF805"/>
    <property type="match status" value="1"/>
</dbReference>
<dbReference type="InterPro" id="IPR008523">
    <property type="entry name" value="DUF805"/>
</dbReference>
<evidence type="ECO:0000313" key="3">
    <source>
        <dbReference type="EMBL" id="PTQ73483.1"/>
    </source>
</evidence>
<reference evidence="3 4" key="1">
    <citation type="submission" date="2018-04" db="EMBL/GenBank/DDBJ databases">
        <title>Genomic Encyclopedia of Archaeal and Bacterial Type Strains, Phase II (KMG-II): from individual species to whole genera.</title>
        <authorList>
            <person name="Goeker M."/>
        </authorList>
    </citation>
    <scope>NUCLEOTIDE SEQUENCE [LARGE SCALE GENOMIC DNA]</scope>
    <source>
        <strain evidence="3 4">DSM 100434</strain>
    </source>
</reference>
<keyword evidence="2" id="KW-1133">Transmembrane helix</keyword>
<keyword evidence="2" id="KW-0472">Membrane</keyword>
<dbReference type="RefSeq" id="WP_107816183.1">
    <property type="nucleotide sequence ID" value="NZ_QAOH01000005.1"/>
</dbReference>
<dbReference type="PANTHER" id="PTHR34980">
    <property type="entry name" value="INNER MEMBRANE PROTEIN-RELATED-RELATED"/>
    <property type="match status" value="1"/>
</dbReference>
<accession>A0A2T5HPI8</accession>
<evidence type="ECO:0000313" key="4">
    <source>
        <dbReference type="Proteomes" id="UP000244077"/>
    </source>
</evidence>
<organism evidence="3 4">
    <name type="scientific">Celeribacter persicus</name>
    <dbReference type="NCBI Taxonomy" id="1651082"/>
    <lineage>
        <taxon>Bacteria</taxon>
        <taxon>Pseudomonadati</taxon>
        <taxon>Pseudomonadota</taxon>
        <taxon>Alphaproteobacteria</taxon>
        <taxon>Rhodobacterales</taxon>
        <taxon>Roseobacteraceae</taxon>
        <taxon>Celeribacter</taxon>
    </lineage>
</organism>
<proteinExistence type="predicted"/>
<protein>
    <submittedName>
        <fullName evidence="3">Uncharacterized membrane protein YhaH (DUF805 family)</fullName>
    </submittedName>
</protein>
<dbReference type="Proteomes" id="UP000244077">
    <property type="component" value="Unassembled WGS sequence"/>
</dbReference>
<dbReference type="PANTHER" id="PTHR34980:SF2">
    <property type="entry name" value="INNER MEMBRANE PROTEIN YHAH-RELATED"/>
    <property type="match status" value="1"/>
</dbReference>
<keyword evidence="4" id="KW-1185">Reference proteome</keyword>